<keyword evidence="1" id="KW-0472">Membrane</keyword>
<reference evidence="2" key="1">
    <citation type="submission" date="2023-05" db="EMBL/GenBank/DDBJ databases">
        <title>Nepenthes gracilis genome sequencing.</title>
        <authorList>
            <person name="Fukushima K."/>
        </authorList>
    </citation>
    <scope>NUCLEOTIDE SEQUENCE</scope>
    <source>
        <strain evidence="2">SING2019-196</strain>
    </source>
</reference>
<feature type="transmembrane region" description="Helical" evidence="1">
    <location>
        <begin position="121"/>
        <end position="142"/>
    </location>
</feature>
<keyword evidence="3" id="KW-1185">Reference proteome</keyword>
<dbReference type="Proteomes" id="UP001279734">
    <property type="component" value="Unassembled WGS sequence"/>
</dbReference>
<dbReference type="PANTHER" id="PTHR35718">
    <property type="entry name" value="EXPRESSED PROTEIN"/>
    <property type="match status" value="1"/>
</dbReference>
<evidence type="ECO:0000256" key="1">
    <source>
        <dbReference type="SAM" id="Phobius"/>
    </source>
</evidence>
<gene>
    <name evidence="2" type="ORF">Nepgr_000636</name>
</gene>
<dbReference type="PANTHER" id="PTHR35718:SF1">
    <property type="entry name" value="EXPRESSED PROTEIN"/>
    <property type="match status" value="1"/>
</dbReference>
<dbReference type="EMBL" id="BSYO01000001">
    <property type="protein sequence ID" value="GMG98796.1"/>
    <property type="molecule type" value="Genomic_DNA"/>
</dbReference>
<feature type="transmembrane region" description="Helical" evidence="1">
    <location>
        <begin position="31"/>
        <end position="50"/>
    </location>
</feature>
<comment type="caution">
    <text evidence="2">The sequence shown here is derived from an EMBL/GenBank/DDBJ whole genome shotgun (WGS) entry which is preliminary data.</text>
</comment>
<name>A0AAD3P429_NEPGR</name>
<organism evidence="2 3">
    <name type="scientific">Nepenthes gracilis</name>
    <name type="common">Slender pitcher plant</name>
    <dbReference type="NCBI Taxonomy" id="150966"/>
    <lineage>
        <taxon>Eukaryota</taxon>
        <taxon>Viridiplantae</taxon>
        <taxon>Streptophyta</taxon>
        <taxon>Embryophyta</taxon>
        <taxon>Tracheophyta</taxon>
        <taxon>Spermatophyta</taxon>
        <taxon>Magnoliopsida</taxon>
        <taxon>eudicotyledons</taxon>
        <taxon>Gunneridae</taxon>
        <taxon>Pentapetalae</taxon>
        <taxon>Caryophyllales</taxon>
        <taxon>Nepenthaceae</taxon>
        <taxon>Nepenthes</taxon>
    </lineage>
</organism>
<dbReference type="AlphaFoldDB" id="A0AAD3P429"/>
<accession>A0AAD3P429</accession>
<evidence type="ECO:0000313" key="3">
    <source>
        <dbReference type="Proteomes" id="UP001279734"/>
    </source>
</evidence>
<evidence type="ECO:0000313" key="2">
    <source>
        <dbReference type="EMBL" id="GMG98796.1"/>
    </source>
</evidence>
<protein>
    <recommendedName>
        <fullName evidence="4">Transmembrane protein</fullName>
    </recommendedName>
</protein>
<sequence>MTTSNSSQVSLCKLGGSTITGTSRRPKKMKASAYCLLFSLLIFSCCTTRAQDRAPHGLSHEKPVAFSPLAYDFFHPDAHHSQCDDCSSHLSPYPLAAHVRASEAQQSEVSTSQAGLGVGRVIGIVFGAVFVVILAMGAYYAVITRRANLNQANCNSVQPHV</sequence>
<keyword evidence="1" id="KW-1133">Transmembrane helix</keyword>
<evidence type="ECO:0008006" key="4">
    <source>
        <dbReference type="Google" id="ProtNLM"/>
    </source>
</evidence>
<proteinExistence type="predicted"/>
<keyword evidence="1" id="KW-0812">Transmembrane</keyword>